<dbReference type="EMBL" id="OU015569">
    <property type="protein sequence ID" value="CAG5096335.1"/>
    <property type="molecule type" value="Genomic_DNA"/>
</dbReference>
<evidence type="ECO:0000313" key="2">
    <source>
        <dbReference type="Proteomes" id="UP001158576"/>
    </source>
</evidence>
<keyword evidence="2" id="KW-1185">Reference proteome</keyword>
<proteinExistence type="predicted"/>
<reference evidence="1 2" key="1">
    <citation type="submission" date="2021-04" db="EMBL/GenBank/DDBJ databases">
        <authorList>
            <person name="Bliznina A."/>
        </authorList>
    </citation>
    <scope>NUCLEOTIDE SEQUENCE [LARGE SCALE GENOMIC DNA]</scope>
</reference>
<evidence type="ECO:0000313" key="1">
    <source>
        <dbReference type="EMBL" id="CAG5096335.1"/>
    </source>
</evidence>
<gene>
    <name evidence="1" type="ORF">OKIOD_LOCUS6129</name>
</gene>
<dbReference type="Proteomes" id="UP001158576">
    <property type="component" value="Chromosome XSR"/>
</dbReference>
<protein>
    <submittedName>
        <fullName evidence="1">Oidioi.mRNA.OKI2018_I69.XSR.g14571.t1.cds</fullName>
    </submittedName>
</protein>
<accession>A0ABN7SJ51</accession>
<sequence>MCFSDDDDERATTQVPHFDTLRLPERQRFEYARQYGIMSAVPERYPAIAPGVIHYDGSPYHSVREDRIEYAAQNGWASIMPLAHRRRHQIFGMVHFKLLGDANCLGDFPEEWREGELAPFQNHDLEHNQLPPFYRHLLFSPSQSVLLNTSAQTFAEMSAKMTSIWRELVTITNSAAPPPPPCQRVFALFGLAISEDINTLVQNNVNPELAIQYGAINIRTGKGHLFTVGEFRRWLKNNPNVNIICGADYRTNVSQHLCQAPVSYSSPRSRLFFNKCWKEVCENAEFDLDLLIDALVNPSFRNQTDPRWTYLGVNSFDEWSSIRSQVKLHHFGLEMLSCPIDLQIQECDDSWNTWYSPESHEKRYNFQKQCARIAQYSTRLAILKANLVLPMTPAERLALLAKLRSFDLEC</sequence>
<name>A0ABN7SJ51_OIKDI</name>
<organism evidence="1 2">
    <name type="scientific">Oikopleura dioica</name>
    <name type="common">Tunicate</name>
    <dbReference type="NCBI Taxonomy" id="34765"/>
    <lineage>
        <taxon>Eukaryota</taxon>
        <taxon>Metazoa</taxon>
        <taxon>Chordata</taxon>
        <taxon>Tunicata</taxon>
        <taxon>Appendicularia</taxon>
        <taxon>Copelata</taxon>
        <taxon>Oikopleuridae</taxon>
        <taxon>Oikopleura</taxon>
    </lineage>
</organism>